<protein>
    <recommendedName>
        <fullName evidence="3">SigF-like NTF2-like domain-containing protein</fullName>
    </recommendedName>
</protein>
<dbReference type="AlphaFoldDB" id="A0AAN7TAY1"/>
<name>A0AAN7TAY1_9PEZI</name>
<feature type="compositionally biased region" description="Polar residues" evidence="1">
    <location>
        <begin position="296"/>
        <end position="312"/>
    </location>
</feature>
<organism evidence="4 5">
    <name type="scientific">Meristemomyces frigidus</name>
    <dbReference type="NCBI Taxonomy" id="1508187"/>
    <lineage>
        <taxon>Eukaryota</taxon>
        <taxon>Fungi</taxon>
        <taxon>Dikarya</taxon>
        <taxon>Ascomycota</taxon>
        <taxon>Pezizomycotina</taxon>
        <taxon>Dothideomycetes</taxon>
        <taxon>Dothideomycetidae</taxon>
        <taxon>Mycosphaerellales</taxon>
        <taxon>Teratosphaeriaceae</taxon>
        <taxon>Meristemomyces</taxon>
    </lineage>
</organism>
<gene>
    <name evidence="4" type="ORF">LTR62_007147</name>
</gene>
<feature type="domain" description="SigF-like NTF2-like" evidence="3">
    <location>
        <begin position="1"/>
        <end position="170"/>
    </location>
</feature>
<proteinExistence type="predicted"/>
<keyword evidence="2" id="KW-0472">Membrane</keyword>
<evidence type="ECO:0000256" key="1">
    <source>
        <dbReference type="SAM" id="MobiDB-lite"/>
    </source>
</evidence>
<feature type="region of interest" description="Disordered" evidence="1">
    <location>
        <begin position="285"/>
        <end position="312"/>
    </location>
</feature>
<evidence type="ECO:0000256" key="2">
    <source>
        <dbReference type="SAM" id="Phobius"/>
    </source>
</evidence>
<sequence length="312" mass="34982">MDDPPAEITSIVESLTMGTPNEQEQAINKYFTQSASFTHPFCRTGSFANSRLLIHAIFRWYKVMSPVVRAKVLGVAYDESNMVLYVDIEQVFAIWFLPFHRAPVRLTTKLSLTKRKERGSLEERKYYIRSQEDLYPVDQFVKFFAPWNVGTAVVYAWHFVATFFCVLLSLACGWFTKLEQRYAEGKTGGVEKLFMQTIVDVGKSRMGSLTPGTTSMIDGRKAAAQVHEAARNVQQKLLTDGEEEKGSKDGNGTERFGNMQVISGADVKEDIFNAHADVTHRHDAEQTDVNGGQGQDGLSNAPKQFGNMQVVT</sequence>
<comment type="caution">
    <text evidence="4">The sequence shown here is derived from an EMBL/GenBank/DDBJ whole genome shotgun (WGS) entry which is preliminary data.</text>
</comment>
<dbReference type="EMBL" id="JAVRRL010000067">
    <property type="protein sequence ID" value="KAK5109273.1"/>
    <property type="molecule type" value="Genomic_DNA"/>
</dbReference>
<dbReference type="PANTHER" id="PTHR35393:SF1">
    <property type="entry name" value="SNOAL-LIKE DOMAIN-CONTAINING PROTEIN"/>
    <property type="match status" value="1"/>
</dbReference>
<feature type="region of interest" description="Disordered" evidence="1">
    <location>
        <begin position="236"/>
        <end position="256"/>
    </location>
</feature>
<evidence type="ECO:0000313" key="4">
    <source>
        <dbReference type="EMBL" id="KAK5109273.1"/>
    </source>
</evidence>
<accession>A0AAN7TAY1</accession>
<keyword evidence="2" id="KW-0812">Transmembrane</keyword>
<keyword evidence="2" id="KW-1133">Transmembrane helix</keyword>
<feature type="transmembrane region" description="Helical" evidence="2">
    <location>
        <begin position="155"/>
        <end position="176"/>
    </location>
</feature>
<evidence type="ECO:0000259" key="3">
    <source>
        <dbReference type="Pfam" id="PF24840"/>
    </source>
</evidence>
<dbReference type="PANTHER" id="PTHR35393">
    <property type="entry name" value="CHROMOSOME 1, WHOLE GENOME SHOTGUN SEQUENCE"/>
    <property type="match status" value="1"/>
</dbReference>
<dbReference type="Pfam" id="PF24840">
    <property type="entry name" value="NTF2_SigF"/>
    <property type="match status" value="1"/>
</dbReference>
<dbReference type="InterPro" id="IPR057514">
    <property type="entry name" value="NTF2_SigF"/>
</dbReference>
<evidence type="ECO:0000313" key="5">
    <source>
        <dbReference type="Proteomes" id="UP001310890"/>
    </source>
</evidence>
<reference evidence="4" key="1">
    <citation type="submission" date="2023-08" db="EMBL/GenBank/DDBJ databases">
        <title>Black Yeasts Isolated from many extreme environments.</title>
        <authorList>
            <person name="Coleine C."/>
            <person name="Stajich J.E."/>
            <person name="Selbmann L."/>
        </authorList>
    </citation>
    <scope>NUCLEOTIDE SEQUENCE</scope>
    <source>
        <strain evidence="4">CCFEE 5401</strain>
    </source>
</reference>
<dbReference type="Proteomes" id="UP001310890">
    <property type="component" value="Unassembled WGS sequence"/>
</dbReference>